<evidence type="ECO:0000313" key="1">
    <source>
        <dbReference type="EMBL" id="KAK6302961.1"/>
    </source>
</evidence>
<comment type="caution">
    <text evidence="1">The sequence shown here is derived from an EMBL/GenBank/DDBJ whole genome shotgun (WGS) entry which is preliminary data.</text>
</comment>
<protein>
    <submittedName>
        <fullName evidence="1">Uncharacterized protein</fullName>
    </submittedName>
</protein>
<evidence type="ECO:0000313" key="2">
    <source>
        <dbReference type="Proteomes" id="UP001356427"/>
    </source>
</evidence>
<organism evidence="1 2">
    <name type="scientific">Coregonus suidteri</name>
    <dbReference type="NCBI Taxonomy" id="861788"/>
    <lineage>
        <taxon>Eukaryota</taxon>
        <taxon>Metazoa</taxon>
        <taxon>Chordata</taxon>
        <taxon>Craniata</taxon>
        <taxon>Vertebrata</taxon>
        <taxon>Euteleostomi</taxon>
        <taxon>Actinopterygii</taxon>
        <taxon>Neopterygii</taxon>
        <taxon>Teleostei</taxon>
        <taxon>Protacanthopterygii</taxon>
        <taxon>Salmoniformes</taxon>
        <taxon>Salmonidae</taxon>
        <taxon>Coregoninae</taxon>
        <taxon>Coregonus</taxon>
    </lineage>
</organism>
<sequence length="181" mass="20946">MGKSLDRYQEWWEDNLKITETPPDVVEVVEPVQNAFEDHLQARAEKDVKVFDQVRLNMVKVQEKQKESHRRRIKGTKCFDIRANDLARKKDKRKARPGKPFCSFAPSWAVPTLAQGFLQIVNLKANHWVTLSNLRFHGPSLTSLINPTDIINYRQFFLVGRGPSGNQTSNRVICLSWLETE</sequence>
<dbReference type="AlphaFoldDB" id="A0AAN8QL75"/>
<name>A0AAN8QL75_9TELE</name>
<keyword evidence="2" id="KW-1185">Reference proteome</keyword>
<reference evidence="1 2" key="1">
    <citation type="submission" date="2021-04" db="EMBL/GenBank/DDBJ databases">
        <authorList>
            <person name="De Guttry C."/>
            <person name="Zahm M."/>
            <person name="Klopp C."/>
            <person name="Cabau C."/>
            <person name="Louis A."/>
            <person name="Berthelot C."/>
            <person name="Parey E."/>
            <person name="Roest Crollius H."/>
            <person name="Montfort J."/>
            <person name="Robinson-Rechavi M."/>
            <person name="Bucao C."/>
            <person name="Bouchez O."/>
            <person name="Gislard M."/>
            <person name="Lluch J."/>
            <person name="Milhes M."/>
            <person name="Lampietro C."/>
            <person name="Lopez Roques C."/>
            <person name="Donnadieu C."/>
            <person name="Braasch I."/>
            <person name="Desvignes T."/>
            <person name="Postlethwait J."/>
            <person name="Bobe J."/>
            <person name="Wedekind C."/>
            <person name="Guiguen Y."/>
        </authorList>
    </citation>
    <scope>NUCLEOTIDE SEQUENCE [LARGE SCALE GENOMIC DNA]</scope>
    <source>
        <strain evidence="1">Cs_M1</strain>
        <tissue evidence="1">Blood</tissue>
    </source>
</reference>
<accession>A0AAN8QL75</accession>
<dbReference type="EMBL" id="JAGTTL010000025">
    <property type="protein sequence ID" value="KAK6302961.1"/>
    <property type="molecule type" value="Genomic_DNA"/>
</dbReference>
<proteinExistence type="predicted"/>
<gene>
    <name evidence="1" type="ORF">J4Q44_G00273160</name>
</gene>
<dbReference type="Proteomes" id="UP001356427">
    <property type="component" value="Unassembled WGS sequence"/>
</dbReference>